<feature type="coiled-coil region" evidence="1">
    <location>
        <begin position="133"/>
        <end position="207"/>
    </location>
</feature>
<organism evidence="3 4">
    <name type="scientific">[Haemophilus] felis</name>
    <dbReference type="NCBI Taxonomy" id="123822"/>
    <lineage>
        <taxon>Bacteria</taxon>
        <taxon>Pseudomonadati</taxon>
        <taxon>Pseudomonadota</taxon>
        <taxon>Gammaproteobacteria</taxon>
        <taxon>Pasteurellales</taxon>
        <taxon>Pasteurellaceae</taxon>
    </lineage>
</organism>
<dbReference type="SUPFAM" id="SSF101082">
    <property type="entry name" value="Typo IV secretion system protein TraC"/>
    <property type="match status" value="1"/>
</dbReference>
<dbReference type="OrthoDB" id="6638420at2"/>
<dbReference type="STRING" id="123822.B0188_08670"/>
<keyword evidence="1" id="KW-0175">Coiled coil</keyword>
<dbReference type="Gene3D" id="1.20.58.430">
    <property type="entry name" value="Type IV secretion system, VirB5-domain"/>
    <property type="match status" value="1"/>
</dbReference>
<feature type="signal peptide" evidence="2">
    <location>
        <begin position="1"/>
        <end position="23"/>
    </location>
</feature>
<dbReference type="AlphaFoldDB" id="A0A1T0AX86"/>
<feature type="coiled-coil region" evidence="1">
    <location>
        <begin position="38"/>
        <end position="72"/>
    </location>
</feature>
<dbReference type="Pfam" id="PF07996">
    <property type="entry name" value="T4SS"/>
    <property type="match status" value="1"/>
</dbReference>
<dbReference type="InterPro" id="IPR014158">
    <property type="entry name" value="T4SS_VirB5"/>
</dbReference>
<feature type="chain" id="PRO_5012459093" description="P-type DNA transfer protein VirB5" evidence="2">
    <location>
        <begin position="24"/>
        <end position="226"/>
    </location>
</feature>
<accession>A0A1T0AX86</accession>
<gene>
    <name evidence="3" type="ORF">B0188_08670</name>
</gene>
<name>A0A1T0AX86_9PAST</name>
<reference evidence="3 4" key="1">
    <citation type="submission" date="2017-02" db="EMBL/GenBank/DDBJ databases">
        <title>Draft genome sequence of Haemophilus felis CCUG 31170 type strain.</title>
        <authorList>
            <person name="Engstrom-Jakobsson H."/>
            <person name="Salva-Serra F."/>
            <person name="Thorell K."/>
            <person name="Gonzales-Siles L."/>
            <person name="Karlsson R."/>
            <person name="Boulund F."/>
            <person name="Engstrand L."/>
            <person name="Kristiansson E."/>
            <person name="Moore E."/>
        </authorList>
    </citation>
    <scope>NUCLEOTIDE SEQUENCE [LARGE SCALE GENOMIC DNA]</scope>
    <source>
        <strain evidence="3 4">CCUG 31170</strain>
    </source>
</reference>
<keyword evidence="4" id="KW-1185">Reference proteome</keyword>
<keyword evidence="2" id="KW-0732">Signal</keyword>
<evidence type="ECO:0000256" key="2">
    <source>
        <dbReference type="SAM" id="SignalP"/>
    </source>
</evidence>
<proteinExistence type="predicted"/>
<comment type="caution">
    <text evidence="3">The sequence shown here is derived from an EMBL/GenBank/DDBJ whole genome shotgun (WGS) entry which is preliminary data.</text>
</comment>
<dbReference type="Proteomes" id="UP000190023">
    <property type="component" value="Unassembled WGS sequence"/>
</dbReference>
<sequence length="226" mass="25315">MKKLLKATLIATVLATSTNSVVASGIPTVDAAGIAITIAENLKTLAQLKEQLDALHSQIEQAKRFAQDTKNRLEGNWKLSDIINNDQFLNALPKNARDILTDGMSLAGLRDKYGLKTKNVGLQKEFDSLMAYAERAERNYKNTVKRINSLNQIKVLNDSATTPAQKADVANKLALLQLEFNQEQTALKQAEDQFKAQQEIQRNADIENFRQSIRQGREDFHNNFSK</sequence>
<dbReference type="InterPro" id="IPR023220">
    <property type="entry name" value="T4SS_VirB5-domain"/>
</dbReference>
<protein>
    <recommendedName>
        <fullName evidence="5">P-type DNA transfer protein VirB5</fullName>
    </recommendedName>
</protein>
<evidence type="ECO:0000256" key="1">
    <source>
        <dbReference type="SAM" id="Coils"/>
    </source>
</evidence>
<evidence type="ECO:0000313" key="3">
    <source>
        <dbReference type="EMBL" id="OOS02487.1"/>
    </source>
</evidence>
<evidence type="ECO:0008006" key="5">
    <source>
        <dbReference type="Google" id="ProtNLM"/>
    </source>
</evidence>
<dbReference type="EMBL" id="MUYB01000036">
    <property type="protein sequence ID" value="OOS02487.1"/>
    <property type="molecule type" value="Genomic_DNA"/>
</dbReference>
<evidence type="ECO:0000313" key="4">
    <source>
        <dbReference type="Proteomes" id="UP000190023"/>
    </source>
</evidence>